<evidence type="ECO:0000313" key="2">
    <source>
        <dbReference type="Proteomes" id="UP000008312"/>
    </source>
</evidence>
<organism evidence="1">
    <name type="scientific">Blastocystis hominis</name>
    <dbReference type="NCBI Taxonomy" id="12968"/>
    <lineage>
        <taxon>Eukaryota</taxon>
        <taxon>Sar</taxon>
        <taxon>Stramenopiles</taxon>
        <taxon>Bigyra</taxon>
        <taxon>Opalozoa</taxon>
        <taxon>Opalinata</taxon>
        <taxon>Blastocystidae</taxon>
        <taxon>Blastocystis</taxon>
    </lineage>
</organism>
<accession>D8M0A4</accession>
<dbReference type="RefSeq" id="XP_012895541.1">
    <property type="nucleotide sequence ID" value="XM_013040087.1"/>
</dbReference>
<dbReference type="OrthoDB" id="5954868at2759"/>
<protein>
    <submittedName>
        <fullName evidence="1">Uncharacterized protein</fullName>
    </submittedName>
</protein>
<dbReference type="EMBL" id="FN668643">
    <property type="protein sequence ID" value="CBK21493.2"/>
    <property type="molecule type" value="Genomic_DNA"/>
</dbReference>
<proteinExistence type="predicted"/>
<dbReference type="AlphaFoldDB" id="D8M0A4"/>
<reference evidence="1" key="1">
    <citation type="submission" date="2010-02" db="EMBL/GenBank/DDBJ databases">
        <title>Sequencing and annotation of the Blastocystis hominis genome.</title>
        <authorList>
            <person name="Wincker P."/>
        </authorList>
    </citation>
    <scope>NUCLEOTIDE SEQUENCE</scope>
    <source>
        <strain evidence="1">Singapore isolate B</strain>
    </source>
</reference>
<dbReference type="InParanoid" id="D8M0A4"/>
<gene>
    <name evidence="1" type="ORF">GSBLH_T00001660001</name>
</gene>
<sequence>MRYENYGISVGSPSYVLTGNIPRFQYQKSDVLMVTGASDDQAFASFNCLYSMVLADPYASYLYIDFGLTDKERNILFAHFESIRQVQLKMKSNGFIAYRKFKWNSFPKWMWTEKNIGKVIAHMDAAFAWKGITMWNDGGNLIREGISREITNARVDGVYSPPSEGNQKRWTHPDTANFLIQHHLIDHFSYDDPNCSTGLIVSDWSHSDVVERVLYPYYQCAFTQKCVSPRNSNKDNHRQDQSVLSALLNNIKPRRSMNWDFDYHPAFHWEFGNDEEKCKKISGNLLRSIQDTYQIRIDNTYIPRSIMKYTRLDGPYVSRVIDREWKP</sequence>
<keyword evidence="2" id="KW-1185">Reference proteome</keyword>
<name>D8M0A4_BLAHO</name>
<dbReference type="GeneID" id="24918892"/>
<dbReference type="Proteomes" id="UP000008312">
    <property type="component" value="Unassembled WGS sequence"/>
</dbReference>
<evidence type="ECO:0000313" key="1">
    <source>
        <dbReference type="EMBL" id="CBK21493.2"/>
    </source>
</evidence>